<keyword evidence="2 3" id="KW-0057">Aromatic amino acid biosynthesis</keyword>
<dbReference type="PANTHER" id="PTHR21089">
    <property type="entry name" value="SHIKIMATE DEHYDROGENASE"/>
    <property type="match status" value="1"/>
</dbReference>
<keyword evidence="3" id="KW-0560">Oxidoreductase</keyword>
<dbReference type="Gene3D" id="3.40.50.720">
    <property type="entry name" value="NAD(P)-binding Rossmann-like Domain"/>
    <property type="match status" value="1"/>
</dbReference>
<dbReference type="SUPFAM" id="SSF53223">
    <property type="entry name" value="Aminoacid dehydrogenase-like, N-terminal domain"/>
    <property type="match status" value="1"/>
</dbReference>
<dbReference type="CDD" id="cd01065">
    <property type="entry name" value="NAD_bind_Shikimate_DH"/>
    <property type="match status" value="1"/>
</dbReference>
<reference evidence="6" key="1">
    <citation type="journal article" date="2019" name="Int. J. Syst. Evol. Microbiol.">
        <title>The Global Catalogue of Microorganisms (GCM) 10K type strain sequencing project: providing services to taxonomists for standard genome sequencing and annotation.</title>
        <authorList>
            <consortium name="The Broad Institute Genomics Platform"/>
            <consortium name="The Broad Institute Genome Sequencing Center for Infectious Disease"/>
            <person name="Wu L."/>
            <person name="Ma J."/>
        </authorList>
    </citation>
    <scope>NUCLEOTIDE SEQUENCE [LARGE SCALE GENOMIC DNA]</scope>
    <source>
        <strain evidence="6">CCM 8897</strain>
    </source>
</reference>
<feature type="binding site" evidence="3">
    <location>
        <position position="285"/>
    </location>
    <ligand>
        <name>shikimate</name>
        <dbReference type="ChEBI" id="CHEBI:36208"/>
    </ligand>
</feature>
<sequence>MPNKPAESKAMAGAANAGLAAKPLAMPIDAATQVYGLLAHPAHHSLSPWLHNQGFAARQLNAVYLAFDSGNHSGAALATSIRALNLSGCNLSLPDKETILPDLDVLTPTAQLIGAVNTVTNSAGQLVGTNTDGIGFVRGLQAAGITTTSSRIVLLGGGAAARAILVALVQAGVAQLQVFQRQQRPHFRQLQELVAELGAATVAVMDWAQLDQVAWSQVDLVINATDLGFGAHQNQSPLALANLRQLPATASVWDVIYSPRQTKLLAQAAACGLATHNGLAMLLYQADAAFQTWTGQELPLTQLRDYLKIK</sequence>
<dbReference type="InterPro" id="IPR013708">
    <property type="entry name" value="Shikimate_DH-bd_N"/>
</dbReference>
<dbReference type="RefSeq" id="WP_125595957.1">
    <property type="nucleotide sequence ID" value="NZ_JBHSSM010000015.1"/>
</dbReference>
<dbReference type="InterPro" id="IPR036291">
    <property type="entry name" value="NAD(P)-bd_dom_sf"/>
</dbReference>
<evidence type="ECO:0000256" key="2">
    <source>
        <dbReference type="ARBA" id="ARBA00023141"/>
    </source>
</evidence>
<dbReference type="EMBL" id="JBHSSM010000015">
    <property type="protein sequence ID" value="MFC6315022.1"/>
    <property type="molecule type" value="Genomic_DNA"/>
</dbReference>
<dbReference type="InterPro" id="IPR022893">
    <property type="entry name" value="Shikimate_DH_fam"/>
</dbReference>
<keyword evidence="3" id="KW-0521">NADP</keyword>
<evidence type="ECO:0000313" key="5">
    <source>
        <dbReference type="EMBL" id="MFC6315022.1"/>
    </source>
</evidence>
<accession>A0ABW1UQ91</accession>
<organism evidence="5 6">
    <name type="scientific">Lapidilactobacillus achengensis</name>
    <dbReference type="NCBI Taxonomy" id="2486000"/>
    <lineage>
        <taxon>Bacteria</taxon>
        <taxon>Bacillati</taxon>
        <taxon>Bacillota</taxon>
        <taxon>Bacilli</taxon>
        <taxon>Lactobacillales</taxon>
        <taxon>Lactobacillaceae</taxon>
        <taxon>Lapidilactobacillus</taxon>
    </lineage>
</organism>
<dbReference type="SUPFAM" id="SSF51735">
    <property type="entry name" value="NAD(P)-binding Rossmann-fold domains"/>
    <property type="match status" value="1"/>
</dbReference>
<dbReference type="PANTHER" id="PTHR21089:SF1">
    <property type="entry name" value="BIFUNCTIONAL 3-DEHYDROQUINATE DEHYDRATASE_SHIKIMATE DEHYDROGENASE, CHLOROPLASTIC"/>
    <property type="match status" value="1"/>
</dbReference>
<comment type="catalytic activity">
    <reaction evidence="3">
        <text>shikimate + NADP(+) = 3-dehydroshikimate + NADPH + H(+)</text>
        <dbReference type="Rhea" id="RHEA:17737"/>
        <dbReference type="ChEBI" id="CHEBI:15378"/>
        <dbReference type="ChEBI" id="CHEBI:16630"/>
        <dbReference type="ChEBI" id="CHEBI:36208"/>
        <dbReference type="ChEBI" id="CHEBI:57783"/>
        <dbReference type="ChEBI" id="CHEBI:58349"/>
        <dbReference type="EC" id="1.1.1.25"/>
    </reaction>
</comment>
<evidence type="ECO:0000259" key="4">
    <source>
        <dbReference type="Pfam" id="PF08501"/>
    </source>
</evidence>
<dbReference type="Gene3D" id="3.40.50.10860">
    <property type="entry name" value="Leucine Dehydrogenase, chain A, domain 1"/>
    <property type="match status" value="1"/>
</dbReference>
<dbReference type="HAMAP" id="MF_00222">
    <property type="entry name" value="Shikimate_DH_AroE"/>
    <property type="match status" value="1"/>
</dbReference>
<feature type="binding site" evidence="3">
    <location>
        <position position="117"/>
    </location>
    <ligand>
        <name>shikimate</name>
        <dbReference type="ChEBI" id="CHEBI:36208"/>
    </ligand>
</feature>
<feature type="domain" description="Shikimate dehydrogenase substrate binding N-terminal" evidence="4">
    <location>
        <begin position="37"/>
        <end position="119"/>
    </location>
</feature>
<name>A0ABW1UQ91_9LACO</name>
<dbReference type="Proteomes" id="UP001596310">
    <property type="component" value="Unassembled WGS sequence"/>
</dbReference>
<comment type="similarity">
    <text evidence="3">Belongs to the shikimate dehydrogenase family.</text>
</comment>
<evidence type="ECO:0000256" key="1">
    <source>
        <dbReference type="ARBA" id="ARBA00004871"/>
    </source>
</evidence>
<keyword evidence="6" id="KW-1185">Reference proteome</keyword>
<feature type="binding site" evidence="3">
    <location>
        <begin position="45"/>
        <end position="47"/>
    </location>
    <ligand>
        <name>shikimate</name>
        <dbReference type="ChEBI" id="CHEBI:36208"/>
    </ligand>
</feature>
<keyword evidence="3" id="KW-0028">Amino-acid biosynthesis</keyword>
<feature type="binding site" evidence="3">
    <location>
        <position position="92"/>
    </location>
    <ligand>
        <name>shikimate</name>
        <dbReference type="ChEBI" id="CHEBI:36208"/>
    </ligand>
</feature>
<feature type="binding site" evidence="3">
    <location>
        <position position="132"/>
    </location>
    <ligand>
        <name>shikimate</name>
        <dbReference type="ChEBI" id="CHEBI:36208"/>
    </ligand>
</feature>
<comment type="pathway">
    <text evidence="1 3">Metabolic intermediate biosynthesis; chorismate biosynthesis; chorismate from D-erythrose 4-phosphate and phosphoenolpyruvate: step 4/7.</text>
</comment>
<protein>
    <recommendedName>
        <fullName evidence="3">Shikimate dehydrogenase (NADP(+))</fullName>
        <shortName evidence="3">SDH</shortName>
        <ecNumber evidence="3">1.1.1.25</ecNumber>
    </recommendedName>
</protein>
<comment type="caution">
    <text evidence="5">The sequence shown here is derived from an EMBL/GenBank/DDBJ whole genome shotgun (WGS) entry which is preliminary data.</text>
</comment>
<comment type="subunit">
    <text evidence="3">Homodimer.</text>
</comment>
<feature type="binding site" evidence="3">
    <location>
        <position position="255"/>
    </location>
    <ligand>
        <name>NADP(+)</name>
        <dbReference type="ChEBI" id="CHEBI:58349"/>
    </ligand>
</feature>
<feature type="active site" description="Proton acceptor" evidence="3">
    <location>
        <position position="96"/>
    </location>
</feature>
<evidence type="ECO:0000256" key="3">
    <source>
        <dbReference type="HAMAP-Rule" id="MF_00222"/>
    </source>
</evidence>
<dbReference type="Pfam" id="PF08501">
    <property type="entry name" value="Shikimate_dh_N"/>
    <property type="match status" value="1"/>
</dbReference>
<dbReference type="InterPro" id="IPR046346">
    <property type="entry name" value="Aminoacid_DH-like_N_sf"/>
</dbReference>
<dbReference type="EC" id="1.1.1.25" evidence="3"/>
<feature type="binding site" evidence="3">
    <location>
        <position position="278"/>
    </location>
    <ligand>
        <name>NADP(+)</name>
        <dbReference type="ChEBI" id="CHEBI:58349"/>
    </ligand>
</feature>
<comment type="function">
    <text evidence="3">Involved in the biosynthesis of the chorismate, which leads to the biosynthesis of aromatic amino acids. Catalyzes the reversible NADPH linked reduction of 3-dehydroshikimate (DHSA) to yield shikimate (SA).</text>
</comment>
<gene>
    <name evidence="3" type="primary">aroE</name>
    <name evidence="5" type="ORF">ACFQHW_05485</name>
</gene>
<proteinExistence type="inferred from homology"/>
<feature type="binding site" evidence="3">
    <location>
        <position position="257"/>
    </location>
    <ligand>
        <name>shikimate</name>
        <dbReference type="ChEBI" id="CHEBI:36208"/>
    </ligand>
</feature>
<comment type="caution">
    <text evidence="3">Lacks conserved residue(s) required for the propagation of feature annotation.</text>
</comment>
<evidence type="ECO:0000313" key="6">
    <source>
        <dbReference type="Proteomes" id="UP001596310"/>
    </source>
</evidence>